<feature type="region of interest" description="Disordered" evidence="1">
    <location>
        <begin position="41"/>
        <end position="75"/>
    </location>
</feature>
<evidence type="ECO:0000313" key="3">
    <source>
        <dbReference type="EMBL" id="KAJ8466482.1"/>
    </source>
</evidence>
<comment type="caution">
    <text evidence="3">The sequence shown here is derived from an EMBL/GenBank/DDBJ whole genome shotgun (WGS) entry which is preliminary data.</text>
</comment>
<feature type="signal peptide" evidence="2">
    <location>
        <begin position="1"/>
        <end position="20"/>
    </location>
</feature>
<feature type="compositionally biased region" description="Polar residues" evidence="1">
    <location>
        <begin position="50"/>
        <end position="60"/>
    </location>
</feature>
<accession>A0AAV8P6W8</accession>
<sequence>MTRLVHRLLFNLLLPVLASAGEDDCVDTVYVRAGSVIKGGMDATVGLTRPPTSAASTSPRTVPGPTTAGSATTSRSPYRLYATVDGCDQSKATAVPTHHRLVVGDGCPKPSSSFS</sequence>
<evidence type="ECO:0000256" key="2">
    <source>
        <dbReference type="SAM" id="SignalP"/>
    </source>
</evidence>
<protein>
    <submittedName>
        <fullName evidence="3">Uncharacterized protein</fullName>
    </submittedName>
</protein>
<evidence type="ECO:0000313" key="4">
    <source>
        <dbReference type="Proteomes" id="UP001222027"/>
    </source>
</evidence>
<gene>
    <name evidence="3" type="ORF">OPV22_029034</name>
</gene>
<reference evidence="3 4" key="1">
    <citation type="submission" date="2022-12" db="EMBL/GenBank/DDBJ databases">
        <title>Chromosome-scale assembly of the Ensete ventricosum genome.</title>
        <authorList>
            <person name="Dussert Y."/>
            <person name="Stocks J."/>
            <person name="Wendawek A."/>
            <person name="Woldeyes F."/>
            <person name="Nichols R.A."/>
            <person name="Borrell J.S."/>
        </authorList>
    </citation>
    <scope>NUCLEOTIDE SEQUENCE [LARGE SCALE GENOMIC DNA]</scope>
    <source>
        <strain evidence="4">cv. Maze</strain>
        <tissue evidence="3">Seeds</tissue>
    </source>
</reference>
<dbReference type="Proteomes" id="UP001222027">
    <property type="component" value="Unassembled WGS sequence"/>
</dbReference>
<name>A0AAV8P6W8_ENSVE</name>
<evidence type="ECO:0000256" key="1">
    <source>
        <dbReference type="SAM" id="MobiDB-lite"/>
    </source>
</evidence>
<dbReference type="AlphaFoldDB" id="A0AAV8P6W8"/>
<keyword evidence="4" id="KW-1185">Reference proteome</keyword>
<organism evidence="3 4">
    <name type="scientific">Ensete ventricosum</name>
    <name type="common">Abyssinian banana</name>
    <name type="synonym">Musa ensete</name>
    <dbReference type="NCBI Taxonomy" id="4639"/>
    <lineage>
        <taxon>Eukaryota</taxon>
        <taxon>Viridiplantae</taxon>
        <taxon>Streptophyta</taxon>
        <taxon>Embryophyta</taxon>
        <taxon>Tracheophyta</taxon>
        <taxon>Spermatophyta</taxon>
        <taxon>Magnoliopsida</taxon>
        <taxon>Liliopsida</taxon>
        <taxon>Zingiberales</taxon>
        <taxon>Musaceae</taxon>
        <taxon>Ensete</taxon>
    </lineage>
</organism>
<proteinExistence type="predicted"/>
<feature type="chain" id="PRO_5044001086" evidence="2">
    <location>
        <begin position="21"/>
        <end position="115"/>
    </location>
</feature>
<keyword evidence="2" id="KW-0732">Signal</keyword>
<dbReference type="EMBL" id="JAQQAF010000008">
    <property type="protein sequence ID" value="KAJ8466482.1"/>
    <property type="molecule type" value="Genomic_DNA"/>
</dbReference>